<evidence type="ECO:0000313" key="2">
    <source>
        <dbReference type="Proteomes" id="UP000499080"/>
    </source>
</evidence>
<dbReference type="EMBL" id="BGPR01000172">
    <property type="protein sequence ID" value="GBM01689.1"/>
    <property type="molecule type" value="Genomic_DNA"/>
</dbReference>
<dbReference type="AlphaFoldDB" id="A0A4Y2CBN6"/>
<organism evidence="1 2">
    <name type="scientific">Araneus ventricosus</name>
    <name type="common">Orbweaver spider</name>
    <name type="synonym">Epeira ventricosa</name>
    <dbReference type="NCBI Taxonomy" id="182803"/>
    <lineage>
        <taxon>Eukaryota</taxon>
        <taxon>Metazoa</taxon>
        <taxon>Ecdysozoa</taxon>
        <taxon>Arthropoda</taxon>
        <taxon>Chelicerata</taxon>
        <taxon>Arachnida</taxon>
        <taxon>Araneae</taxon>
        <taxon>Araneomorphae</taxon>
        <taxon>Entelegynae</taxon>
        <taxon>Araneoidea</taxon>
        <taxon>Araneidae</taxon>
        <taxon>Araneus</taxon>
    </lineage>
</organism>
<name>A0A4Y2CBN6_ARAVE</name>
<proteinExistence type="predicted"/>
<comment type="caution">
    <text evidence="1">The sequence shown here is derived from an EMBL/GenBank/DDBJ whole genome shotgun (WGS) entry which is preliminary data.</text>
</comment>
<sequence>MSCRKAAPPSMRAQVDTCRSRRSSSRLYLHNPNGEIRRSRIRKQKASTIRKIHFDPFFPTTKCPLHRQFSRELQVYKMFIKIKCLYKYNYFNISGHCTSPKQQVHSPKVNISSQPEAGNTNFIRLVEQRT</sequence>
<keyword evidence="2" id="KW-1185">Reference proteome</keyword>
<reference evidence="1 2" key="1">
    <citation type="journal article" date="2019" name="Sci. Rep.">
        <title>Orb-weaving spider Araneus ventricosus genome elucidates the spidroin gene catalogue.</title>
        <authorList>
            <person name="Kono N."/>
            <person name="Nakamura H."/>
            <person name="Ohtoshi R."/>
            <person name="Moran D.A.P."/>
            <person name="Shinohara A."/>
            <person name="Yoshida Y."/>
            <person name="Fujiwara M."/>
            <person name="Mori M."/>
            <person name="Tomita M."/>
            <person name="Arakawa K."/>
        </authorList>
    </citation>
    <scope>NUCLEOTIDE SEQUENCE [LARGE SCALE GENOMIC DNA]</scope>
</reference>
<gene>
    <name evidence="1" type="ORF">AVEN_271940_1</name>
</gene>
<accession>A0A4Y2CBN6</accession>
<dbReference type="Proteomes" id="UP000499080">
    <property type="component" value="Unassembled WGS sequence"/>
</dbReference>
<protein>
    <submittedName>
        <fullName evidence="1">Uncharacterized protein</fullName>
    </submittedName>
</protein>
<evidence type="ECO:0000313" key="1">
    <source>
        <dbReference type="EMBL" id="GBM01689.1"/>
    </source>
</evidence>